<evidence type="ECO:0000313" key="2">
    <source>
        <dbReference type="EMBL" id="MBB6547243.1"/>
    </source>
</evidence>
<feature type="transmembrane region" description="Helical" evidence="1">
    <location>
        <begin position="214"/>
        <end position="236"/>
    </location>
</feature>
<protein>
    <submittedName>
        <fullName evidence="2">Uncharacterized membrane protein YhaH (DUF805 family)</fullName>
    </submittedName>
</protein>
<keyword evidence="3" id="KW-1185">Reference proteome</keyword>
<organism evidence="2 3">
    <name type="scientific">Nonomuraea rubra</name>
    <dbReference type="NCBI Taxonomy" id="46180"/>
    <lineage>
        <taxon>Bacteria</taxon>
        <taxon>Bacillati</taxon>
        <taxon>Actinomycetota</taxon>
        <taxon>Actinomycetes</taxon>
        <taxon>Streptosporangiales</taxon>
        <taxon>Streptosporangiaceae</taxon>
        <taxon>Nonomuraea</taxon>
    </lineage>
</organism>
<feature type="transmembrane region" description="Helical" evidence="1">
    <location>
        <begin position="248"/>
        <end position="268"/>
    </location>
</feature>
<feature type="transmembrane region" description="Helical" evidence="1">
    <location>
        <begin position="115"/>
        <end position="139"/>
    </location>
</feature>
<sequence>MTNTLKTAHRPLLHCTAAMLALALVSGIGLLMDDRTVLGEPVWLKPFKFSVSFALYAVTLAWLIGQVDRWRRTMWWLGTVIVAGFVVPEISAITFQAARGVSSHFNLTPGLDETAFMVMGGAAYLGWLSTFVLGVLLMFQRRVDRAMAWAIPLGFGISLAGMSVGYLMTAPTPDQALSLAAGIDLTTIGAHSVGVPGSGMPLTGWETGAGDLRVAHFVGIHALQVLPLLAIVLGRLSWHVLDGARTGLVVVAAAGYAGLTGLLLWQAQRGQALIHPDARTIAVAATLAAFVAVAAAAVLLFSARRAPAVAPTAG</sequence>
<evidence type="ECO:0000313" key="3">
    <source>
        <dbReference type="Proteomes" id="UP000565579"/>
    </source>
</evidence>
<keyword evidence="1" id="KW-1133">Transmembrane helix</keyword>
<comment type="caution">
    <text evidence="2">The sequence shown here is derived from an EMBL/GenBank/DDBJ whole genome shotgun (WGS) entry which is preliminary data.</text>
</comment>
<dbReference type="EMBL" id="JACHMI010000001">
    <property type="protein sequence ID" value="MBB6547243.1"/>
    <property type="molecule type" value="Genomic_DNA"/>
</dbReference>
<feature type="transmembrane region" description="Helical" evidence="1">
    <location>
        <begin position="75"/>
        <end position="95"/>
    </location>
</feature>
<keyword evidence="1" id="KW-0472">Membrane</keyword>
<accession>A0A7X0TXB9</accession>
<feature type="transmembrane region" description="Helical" evidence="1">
    <location>
        <begin position="146"/>
        <end position="168"/>
    </location>
</feature>
<dbReference type="AlphaFoldDB" id="A0A7X0TXB9"/>
<feature type="transmembrane region" description="Helical" evidence="1">
    <location>
        <begin position="43"/>
        <end position="63"/>
    </location>
</feature>
<evidence type="ECO:0000256" key="1">
    <source>
        <dbReference type="SAM" id="Phobius"/>
    </source>
</evidence>
<gene>
    <name evidence="2" type="ORF">HD593_002038</name>
</gene>
<name>A0A7X0TXB9_9ACTN</name>
<dbReference type="RefSeq" id="WP_185101915.1">
    <property type="nucleotide sequence ID" value="NZ_BAAAXY010000216.1"/>
</dbReference>
<dbReference type="Proteomes" id="UP000565579">
    <property type="component" value="Unassembled WGS sequence"/>
</dbReference>
<feature type="transmembrane region" description="Helical" evidence="1">
    <location>
        <begin position="12"/>
        <end position="31"/>
    </location>
</feature>
<keyword evidence="1" id="KW-0812">Transmembrane</keyword>
<feature type="transmembrane region" description="Helical" evidence="1">
    <location>
        <begin position="280"/>
        <end position="301"/>
    </location>
</feature>
<proteinExistence type="predicted"/>
<reference evidence="2 3" key="1">
    <citation type="submission" date="2020-08" db="EMBL/GenBank/DDBJ databases">
        <title>Sequencing the genomes of 1000 actinobacteria strains.</title>
        <authorList>
            <person name="Klenk H.-P."/>
        </authorList>
    </citation>
    <scope>NUCLEOTIDE SEQUENCE [LARGE SCALE GENOMIC DNA]</scope>
    <source>
        <strain evidence="2 3">DSM 43768</strain>
    </source>
</reference>